<feature type="domain" description="Peptide methionine sulphoxide reductase MsrA" evidence="5">
    <location>
        <begin position="5"/>
        <end position="154"/>
    </location>
</feature>
<dbReference type="PANTHER" id="PTHR42799">
    <property type="entry name" value="MITOCHONDRIAL PEPTIDE METHIONINE SULFOXIDE REDUCTASE"/>
    <property type="match status" value="1"/>
</dbReference>
<protein>
    <recommendedName>
        <fullName evidence="4">Peptide methionine sulfoxide reductase MsrA</fullName>
        <shortName evidence="4">Protein-methionine-S-oxide reductase</shortName>
        <ecNumber evidence="4">1.8.4.11</ecNumber>
    </recommendedName>
    <alternativeName>
        <fullName evidence="4">Peptide-methionine (S)-S-oxide reductase</fullName>
        <shortName evidence="4">Peptide Met(O) reductase</shortName>
    </alternativeName>
</protein>
<reference evidence="6" key="1">
    <citation type="submission" date="2022-06" db="EMBL/GenBank/DDBJ databases">
        <title>Helicobacter colisuis sp. nov.</title>
        <authorList>
            <person name="Papic B."/>
            <person name="Gruntar I."/>
        </authorList>
    </citation>
    <scope>NUCLEOTIDE SEQUENCE</scope>
    <source>
        <strain evidence="6">11154-15</strain>
    </source>
</reference>
<organism evidence="6 7">
    <name type="scientific">Helicobacter colisuis</name>
    <dbReference type="NCBI Taxonomy" id="2949739"/>
    <lineage>
        <taxon>Bacteria</taxon>
        <taxon>Pseudomonadati</taxon>
        <taxon>Campylobacterota</taxon>
        <taxon>Epsilonproteobacteria</taxon>
        <taxon>Campylobacterales</taxon>
        <taxon>Helicobacteraceae</taxon>
        <taxon>Helicobacter</taxon>
    </lineage>
</organism>
<comment type="function">
    <text evidence="4">Has an important function as a repair enzyme for proteins that have been inactivated by oxidation. Catalyzes the reversible oxidation-reduction of methionine sulfoxide in proteins to methionine.</text>
</comment>
<dbReference type="Pfam" id="PF01625">
    <property type="entry name" value="PMSR"/>
    <property type="match status" value="1"/>
</dbReference>
<dbReference type="SUPFAM" id="SSF55068">
    <property type="entry name" value="Peptide methionine sulfoxide reductase"/>
    <property type="match status" value="1"/>
</dbReference>
<evidence type="ECO:0000256" key="1">
    <source>
        <dbReference type="ARBA" id="ARBA00023002"/>
    </source>
</evidence>
<dbReference type="HAMAP" id="MF_01401">
    <property type="entry name" value="MsrA"/>
    <property type="match status" value="1"/>
</dbReference>
<evidence type="ECO:0000256" key="2">
    <source>
        <dbReference type="ARBA" id="ARBA00047806"/>
    </source>
</evidence>
<dbReference type="GO" id="GO:0008113">
    <property type="term" value="F:peptide-methionine (S)-S-oxide reductase activity"/>
    <property type="evidence" value="ECO:0007669"/>
    <property type="project" value="UniProtKB-EC"/>
</dbReference>
<comment type="catalytic activity">
    <reaction evidence="3 4">
        <text>[thioredoxin]-disulfide + L-methionine + H2O = L-methionine (S)-S-oxide + [thioredoxin]-dithiol</text>
        <dbReference type="Rhea" id="RHEA:19993"/>
        <dbReference type="Rhea" id="RHEA-COMP:10698"/>
        <dbReference type="Rhea" id="RHEA-COMP:10700"/>
        <dbReference type="ChEBI" id="CHEBI:15377"/>
        <dbReference type="ChEBI" id="CHEBI:29950"/>
        <dbReference type="ChEBI" id="CHEBI:50058"/>
        <dbReference type="ChEBI" id="CHEBI:57844"/>
        <dbReference type="ChEBI" id="CHEBI:58772"/>
        <dbReference type="EC" id="1.8.4.11"/>
    </reaction>
</comment>
<dbReference type="EMBL" id="JAMOKX010000007">
    <property type="protein sequence ID" value="MCL9820025.1"/>
    <property type="molecule type" value="Genomic_DNA"/>
</dbReference>
<dbReference type="PANTHER" id="PTHR42799:SF2">
    <property type="entry name" value="MITOCHONDRIAL PEPTIDE METHIONINE SULFOXIDE REDUCTASE"/>
    <property type="match status" value="1"/>
</dbReference>
<dbReference type="InterPro" id="IPR002569">
    <property type="entry name" value="Met_Sox_Rdtase_MsrA_dom"/>
</dbReference>
<dbReference type="Proteomes" id="UP001057522">
    <property type="component" value="Unassembled WGS sequence"/>
</dbReference>
<accession>A0ABT0TVR8</accession>
<proteinExistence type="inferred from homology"/>
<comment type="similarity">
    <text evidence="4">Belongs to the MsrA Met sulfoxide reductase family.</text>
</comment>
<evidence type="ECO:0000259" key="5">
    <source>
        <dbReference type="Pfam" id="PF01625"/>
    </source>
</evidence>
<evidence type="ECO:0000313" key="7">
    <source>
        <dbReference type="Proteomes" id="UP001057522"/>
    </source>
</evidence>
<keyword evidence="1 4" id="KW-0560">Oxidoreductase</keyword>
<comment type="catalytic activity">
    <reaction evidence="2 4">
        <text>L-methionyl-[protein] + [thioredoxin]-disulfide + H2O = L-methionyl-(S)-S-oxide-[protein] + [thioredoxin]-dithiol</text>
        <dbReference type="Rhea" id="RHEA:14217"/>
        <dbReference type="Rhea" id="RHEA-COMP:10698"/>
        <dbReference type="Rhea" id="RHEA-COMP:10700"/>
        <dbReference type="Rhea" id="RHEA-COMP:12313"/>
        <dbReference type="Rhea" id="RHEA-COMP:12315"/>
        <dbReference type="ChEBI" id="CHEBI:15377"/>
        <dbReference type="ChEBI" id="CHEBI:16044"/>
        <dbReference type="ChEBI" id="CHEBI:29950"/>
        <dbReference type="ChEBI" id="CHEBI:44120"/>
        <dbReference type="ChEBI" id="CHEBI:50058"/>
        <dbReference type="EC" id="1.8.4.11"/>
    </reaction>
</comment>
<dbReference type="NCBIfam" id="TIGR00401">
    <property type="entry name" value="msrA"/>
    <property type="match status" value="1"/>
</dbReference>
<name>A0ABT0TVR8_9HELI</name>
<dbReference type="EC" id="1.8.4.11" evidence="4"/>
<feature type="active site" evidence="4">
    <location>
        <position position="11"/>
    </location>
</feature>
<keyword evidence="7" id="KW-1185">Reference proteome</keyword>
<dbReference type="Gene3D" id="3.30.1060.10">
    <property type="entry name" value="Peptide methionine sulphoxide reductase MsrA"/>
    <property type="match status" value="1"/>
</dbReference>
<dbReference type="RefSeq" id="WP_242099784.1">
    <property type="nucleotide sequence ID" value="NZ_JAMOKX010000007.1"/>
</dbReference>
<sequence>MRIVIYLAGGCFWGIQGYFDLLKGVVSSQVGYANSKIENPSYELVCSGITGAVEVVKITYEDEVLSLNEILQRFFDIINPFALNYQGNDFGTQYRSGIYAKDSKILEKVRSFIQNLQKNFSQEIVTEVMELENFYPAESYHQKYLAKNPNGYCHIDLSKALQDNYIP</sequence>
<gene>
    <name evidence="4 6" type="primary">msrA</name>
    <name evidence="6" type="ORF">NCR95_07605</name>
</gene>
<evidence type="ECO:0000256" key="4">
    <source>
        <dbReference type="HAMAP-Rule" id="MF_01401"/>
    </source>
</evidence>
<dbReference type="InterPro" id="IPR050162">
    <property type="entry name" value="MsrA_MetSO_reductase"/>
</dbReference>
<dbReference type="InterPro" id="IPR036509">
    <property type="entry name" value="Met_Sox_Rdtase_MsrA_sf"/>
</dbReference>
<evidence type="ECO:0000313" key="6">
    <source>
        <dbReference type="EMBL" id="MCL9820025.1"/>
    </source>
</evidence>
<evidence type="ECO:0000256" key="3">
    <source>
        <dbReference type="ARBA" id="ARBA00048782"/>
    </source>
</evidence>
<comment type="caution">
    <text evidence="6">The sequence shown here is derived from an EMBL/GenBank/DDBJ whole genome shotgun (WGS) entry which is preliminary data.</text>
</comment>